<dbReference type="EMBL" id="JAIQCV010000002">
    <property type="protein sequence ID" value="KAH1120994.1"/>
    <property type="molecule type" value="Genomic_DNA"/>
</dbReference>
<sequence>MRSISNIGFNIRLTRTNDVLLTTCTEKETSNPGHETEIALFSKPESVPTKPEGSDSNSKGLHNARANQFYDYKPLPHMLNVDIIRTSKTFS</sequence>
<accession>A0A9D4AHE3</accession>
<organism evidence="2 3">
    <name type="scientific">Gossypium stocksii</name>
    <dbReference type="NCBI Taxonomy" id="47602"/>
    <lineage>
        <taxon>Eukaryota</taxon>
        <taxon>Viridiplantae</taxon>
        <taxon>Streptophyta</taxon>
        <taxon>Embryophyta</taxon>
        <taxon>Tracheophyta</taxon>
        <taxon>Spermatophyta</taxon>
        <taxon>Magnoliopsida</taxon>
        <taxon>eudicotyledons</taxon>
        <taxon>Gunneridae</taxon>
        <taxon>Pentapetalae</taxon>
        <taxon>rosids</taxon>
        <taxon>malvids</taxon>
        <taxon>Malvales</taxon>
        <taxon>Malvaceae</taxon>
        <taxon>Malvoideae</taxon>
        <taxon>Gossypium</taxon>
    </lineage>
</organism>
<reference evidence="2 3" key="1">
    <citation type="journal article" date="2021" name="Plant Biotechnol. J.">
        <title>Multi-omics assisted identification of the key and species-specific regulatory components of drought-tolerant mechanisms in Gossypium stocksii.</title>
        <authorList>
            <person name="Yu D."/>
            <person name="Ke L."/>
            <person name="Zhang D."/>
            <person name="Wu Y."/>
            <person name="Sun Y."/>
            <person name="Mei J."/>
            <person name="Sun J."/>
            <person name="Sun Y."/>
        </authorList>
    </citation>
    <scope>NUCLEOTIDE SEQUENCE [LARGE SCALE GENOMIC DNA]</scope>
    <source>
        <strain evidence="3">cv. E1</strain>
        <tissue evidence="2">Leaf</tissue>
    </source>
</reference>
<name>A0A9D4AHE3_9ROSI</name>
<evidence type="ECO:0000256" key="1">
    <source>
        <dbReference type="SAM" id="MobiDB-lite"/>
    </source>
</evidence>
<proteinExistence type="predicted"/>
<keyword evidence="3" id="KW-1185">Reference proteome</keyword>
<evidence type="ECO:0000313" key="3">
    <source>
        <dbReference type="Proteomes" id="UP000828251"/>
    </source>
</evidence>
<comment type="caution">
    <text evidence="2">The sequence shown here is derived from an EMBL/GenBank/DDBJ whole genome shotgun (WGS) entry which is preliminary data.</text>
</comment>
<feature type="region of interest" description="Disordered" evidence="1">
    <location>
        <begin position="42"/>
        <end position="62"/>
    </location>
</feature>
<dbReference type="AlphaFoldDB" id="A0A9D4AHE3"/>
<dbReference type="Proteomes" id="UP000828251">
    <property type="component" value="Unassembled WGS sequence"/>
</dbReference>
<evidence type="ECO:0000313" key="2">
    <source>
        <dbReference type="EMBL" id="KAH1120994.1"/>
    </source>
</evidence>
<protein>
    <submittedName>
        <fullName evidence="2">Uncharacterized protein</fullName>
    </submittedName>
</protein>
<gene>
    <name evidence="2" type="ORF">J1N35_004154</name>
</gene>